<dbReference type="AlphaFoldDB" id="F0WCG5"/>
<dbReference type="EMBL" id="FR824103">
    <property type="protein sequence ID" value="CCA18880.1"/>
    <property type="molecule type" value="Genomic_DNA"/>
</dbReference>
<feature type="region of interest" description="Disordered" evidence="1">
    <location>
        <begin position="58"/>
        <end position="105"/>
    </location>
</feature>
<gene>
    <name evidence="2" type="primary">AlNc14C58G4345</name>
    <name evidence="2" type="ORF">ALNC14_050230</name>
</gene>
<reference evidence="2" key="1">
    <citation type="journal article" date="2011" name="PLoS Biol.">
        <title>Gene gain and loss during evolution of obligate parasitism in the white rust pathogen of Arabidopsis thaliana.</title>
        <authorList>
            <person name="Kemen E."/>
            <person name="Gardiner A."/>
            <person name="Schultz-Larsen T."/>
            <person name="Kemen A.C."/>
            <person name="Balmuth A.L."/>
            <person name="Robert-Seilaniantz A."/>
            <person name="Bailey K."/>
            <person name="Holub E."/>
            <person name="Studholme D.J."/>
            <person name="Maclean D."/>
            <person name="Jones J.D."/>
        </authorList>
    </citation>
    <scope>NUCLEOTIDE SEQUENCE</scope>
</reference>
<protein>
    <submittedName>
        <fullName evidence="2">AlNc14C58G4345 protein</fullName>
    </submittedName>
</protein>
<feature type="compositionally biased region" description="Polar residues" evidence="1">
    <location>
        <begin position="1"/>
        <end position="21"/>
    </location>
</feature>
<organism evidence="2">
    <name type="scientific">Albugo laibachii Nc14</name>
    <dbReference type="NCBI Taxonomy" id="890382"/>
    <lineage>
        <taxon>Eukaryota</taxon>
        <taxon>Sar</taxon>
        <taxon>Stramenopiles</taxon>
        <taxon>Oomycota</taxon>
        <taxon>Peronosporomycetes</taxon>
        <taxon>Albuginales</taxon>
        <taxon>Albuginaceae</taxon>
        <taxon>Albugo</taxon>
    </lineage>
</organism>
<dbReference type="HOGENOM" id="CLU_800269_0_0_1"/>
<name>F0WCG5_9STRA</name>
<feature type="region of interest" description="Disordered" evidence="1">
    <location>
        <begin position="194"/>
        <end position="216"/>
    </location>
</feature>
<feature type="region of interest" description="Disordered" evidence="1">
    <location>
        <begin position="1"/>
        <end position="45"/>
    </location>
</feature>
<reference evidence="2" key="2">
    <citation type="submission" date="2011-02" db="EMBL/GenBank/DDBJ databases">
        <authorList>
            <person name="MacLean D."/>
        </authorList>
    </citation>
    <scope>NUCLEOTIDE SEQUENCE</scope>
</reference>
<proteinExistence type="predicted"/>
<evidence type="ECO:0000313" key="2">
    <source>
        <dbReference type="EMBL" id="CCA18880.1"/>
    </source>
</evidence>
<accession>F0WCG5</accession>
<evidence type="ECO:0000256" key="1">
    <source>
        <dbReference type="SAM" id="MobiDB-lite"/>
    </source>
</evidence>
<sequence length="347" mass="39887">MFTAESTQPSDNQNLSPTQTKQELEDRLSTESGTDEYESTRPRRRFIYNAQTAYSQFSNANRYHRRPRTSSTSTFIEPPLSNESDRVSEPSMSIQQREERNSASSYSFAVKELSDSTETQSSQFNEKDDFMISATPTKDYFRHKKQVQSDLKKVVRQTSSIALLESEEDKLPILIVKTDDEIVDQDCIVPNEVKEESTIEVSSDEESENRNSFSNVNIEGSYGSNLRRIDSGRLQFDATDPNLVTFLGGFRKNSSREDGDHRLGRTLLRSKKLDSQMRLIQNHSNEQSVIRERLVRACGRVPEDIISLDPLSWKTRRKDFSVRFKTEPEIRVFESEEKAGNDVFDSI</sequence>